<dbReference type="Proteomes" id="UP001165584">
    <property type="component" value="Unassembled WGS sequence"/>
</dbReference>
<dbReference type="EMBL" id="JANLCM010000002">
    <property type="protein sequence ID" value="MCS5719882.1"/>
    <property type="molecule type" value="Genomic_DNA"/>
</dbReference>
<name>A0ABT2GWC6_9MICO</name>
<evidence type="ECO:0000313" key="3">
    <source>
        <dbReference type="Proteomes" id="UP001165584"/>
    </source>
</evidence>
<sequence length="377" mass="38177">MSDAAEGGTAAAGGPGVAESADSLGQLQTTSNAPAYSPRSAAGLEKSAAGGLSEPGTASFADSVELAVVDRSGFVESRHAGSAVVVDAAGEVAISIGSPELPVYPRSCMKPFQALAVLESGVSLDPVQTVLATASHAATPEHVAVVLSILDRAGLSTSDLGCPADWPGASSARDEVIRAHGHPERVFMNCSGKHAAMLLACVENGWDTASYLDPAHPLQQRILSVVERETGEPVAHSGVDGCGAPVHALSLTGLARGIGRIRRADSGPAKWLTDSILANGWAIDGPGRANTVVIDRLGVVAKLGAEGVMVMATPDGASVALKMLDGNLRAASLVALTLLARHGSLTTEQVSGMTDLLDLTVSGGADPVGRIRVSPEL</sequence>
<evidence type="ECO:0000313" key="2">
    <source>
        <dbReference type="EMBL" id="MCS5719882.1"/>
    </source>
</evidence>
<accession>A0ABT2GWC6</accession>
<dbReference type="InterPro" id="IPR010349">
    <property type="entry name" value="Asparaginase_II"/>
</dbReference>
<reference evidence="2" key="1">
    <citation type="submission" date="2022-08" db="EMBL/GenBank/DDBJ databases">
        <authorList>
            <person name="Deng Y."/>
            <person name="Han X.-F."/>
            <person name="Zhang Y.-Q."/>
        </authorList>
    </citation>
    <scope>NUCLEOTIDE SEQUENCE</scope>
    <source>
        <strain evidence="2">CPCC 205763</strain>
    </source>
</reference>
<proteinExistence type="predicted"/>
<dbReference type="Pfam" id="PF06089">
    <property type="entry name" value="Asparaginase_II"/>
    <property type="match status" value="1"/>
</dbReference>
<dbReference type="RefSeq" id="WP_259509474.1">
    <property type="nucleotide sequence ID" value="NZ_JANLCM010000002.1"/>
</dbReference>
<feature type="region of interest" description="Disordered" evidence="1">
    <location>
        <begin position="1"/>
        <end position="21"/>
    </location>
</feature>
<protein>
    <submittedName>
        <fullName evidence="2">Asparaginase</fullName>
    </submittedName>
</protein>
<keyword evidence="3" id="KW-1185">Reference proteome</keyword>
<comment type="caution">
    <text evidence="2">The sequence shown here is derived from an EMBL/GenBank/DDBJ whole genome shotgun (WGS) entry which is preliminary data.</text>
</comment>
<dbReference type="PANTHER" id="PTHR42110">
    <property type="entry name" value="L-ASPARAGINASE, PUTATIVE (AFU_ORTHOLOGUE AFUA_3G11890)-RELATED"/>
    <property type="match status" value="1"/>
</dbReference>
<organism evidence="2 3">
    <name type="scientific">Herbiconiux aconitum</name>
    <dbReference type="NCBI Taxonomy" id="2970913"/>
    <lineage>
        <taxon>Bacteria</taxon>
        <taxon>Bacillati</taxon>
        <taxon>Actinomycetota</taxon>
        <taxon>Actinomycetes</taxon>
        <taxon>Micrococcales</taxon>
        <taxon>Microbacteriaceae</taxon>
        <taxon>Herbiconiux</taxon>
    </lineage>
</organism>
<evidence type="ECO:0000256" key="1">
    <source>
        <dbReference type="SAM" id="MobiDB-lite"/>
    </source>
</evidence>
<dbReference type="PANTHER" id="PTHR42110:SF1">
    <property type="entry name" value="L-ASPARAGINASE, PUTATIVE (AFU_ORTHOLOGUE AFUA_3G11890)-RELATED"/>
    <property type="match status" value="1"/>
</dbReference>
<gene>
    <name evidence="2" type="ORF">N1027_17265</name>
</gene>